<evidence type="ECO:0000256" key="1">
    <source>
        <dbReference type="ARBA" id="ARBA00004613"/>
    </source>
</evidence>
<keyword evidence="5" id="KW-0202">Cytokine</keyword>
<dbReference type="PIRSF" id="PIRSF001935">
    <property type="entry name" value="IL6_MGF_GCSF"/>
    <property type="match status" value="1"/>
</dbReference>
<reference evidence="15" key="1">
    <citation type="submission" date="2025-08" db="UniProtKB">
        <authorList>
            <consortium name="RefSeq"/>
        </authorList>
    </citation>
    <scope>IDENTIFICATION</scope>
</reference>
<dbReference type="PRINTS" id="PR00433">
    <property type="entry name" value="IL6GCSFMGF"/>
</dbReference>
<comment type="subunit">
    <text evidence="11">Component of a hexamer of two molecules each of IL6, IL6R and IL6ST; first binds to IL6R to associate with the signaling subunit IL6ST. Interacts with IL6R (via the N-terminal ectodomain); this interaction may be affected by IL6R-binding with SORL1, hence decreasing IL6 cis signaling. Interacts with SORL1 (via the N-terminal ectodomain); this interaction leads to IL6 internalization and lysosomal degradation. May form a trimeric complex with the soluble SORL1 ectodomain and soluble IL6R receptor; this interaction might stabilize circulating IL6, hence promoting IL6 trans signaling.</text>
</comment>
<keyword evidence="9 12" id="KW-1015">Disulfide bond</keyword>
<evidence type="ECO:0000256" key="11">
    <source>
        <dbReference type="ARBA" id="ARBA00023468"/>
    </source>
</evidence>
<dbReference type="Proteomes" id="UP000248480">
    <property type="component" value="Unplaced"/>
</dbReference>
<evidence type="ECO:0000256" key="13">
    <source>
        <dbReference type="SAM" id="MobiDB-lite"/>
    </source>
</evidence>
<dbReference type="FunFam" id="1.20.1250.10:FF:000006">
    <property type="entry name" value="Interleukin-6"/>
    <property type="match status" value="1"/>
</dbReference>
<organism evidence="14 15">
    <name type="scientific">Trichechus manatus latirostris</name>
    <name type="common">Florida manatee</name>
    <dbReference type="NCBI Taxonomy" id="127582"/>
    <lineage>
        <taxon>Eukaryota</taxon>
        <taxon>Metazoa</taxon>
        <taxon>Chordata</taxon>
        <taxon>Craniata</taxon>
        <taxon>Vertebrata</taxon>
        <taxon>Euteleostomi</taxon>
        <taxon>Mammalia</taxon>
        <taxon>Eutheria</taxon>
        <taxon>Afrotheria</taxon>
        <taxon>Sirenia</taxon>
        <taxon>Trichechidae</taxon>
        <taxon>Trichechus</taxon>
    </lineage>
</organism>
<dbReference type="InParanoid" id="A0A2Y9DMT4"/>
<dbReference type="AlphaFoldDB" id="A0A2Y9DMT4"/>
<dbReference type="PANTHER" id="PTHR48494">
    <property type="entry name" value="INTERLEUKIN-6"/>
    <property type="match status" value="1"/>
</dbReference>
<gene>
    <name evidence="15" type="primary">IL6</name>
</gene>
<dbReference type="GO" id="GO:0006955">
    <property type="term" value="P:immune response"/>
    <property type="evidence" value="ECO:0007669"/>
    <property type="project" value="InterPro"/>
</dbReference>
<dbReference type="CTD" id="3569"/>
<dbReference type="PROSITE" id="PS00254">
    <property type="entry name" value="INTERLEUKIN_6"/>
    <property type="match status" value="1"/>
</dbReference>
<keyword evidence="7" id="KW-0732">Signal</keyword>
<dbReference type="GO" id="GO:0005138">
    <property type="term" value="F:interleukin-6 receptor binding"/>
    <property type="evidence" value="ECO:0007669"/>
    <property type="project" value="InterPro"/>
</dbReference>
<evidence type="ECO:0000256" key="6">
    <source>
        <dbReference type="ARBA" id="ARBA00022525"/>
    </source>
</evidence>
<dbReference type="OrthoDB" id="8943569at2759"/>
<dbReference type="FunCoup" id="A0A2Y9DMT4">
    <property type="interactions" value="1087"/>
</dbReference>
<comment type="similarity">
    <text evidence="2">Belongs to the IL-6 superfamily.</text>
</comment>
<dbReference type="GO" id="GO:0008083">
    <property type="term" value="F:growth factor activity"/>
    <property type="evidence" value="ECO:0007669"/>
    <property type="project" value="UniProtKB-KW"/>
</dbReference>
<evidence type="ECO:0000256" key="7">
    <source>
        <dbReference type="ARBA" id="ARBA00022729"/>
    </source>
</evidence>
<dbReference type="STRING" id="127582.A0A2Y9DMT4"/>
<dbReference type="GO" id="GO:0005896">
    <property type="term" value="C:interleukin-6 receptor complex"/>
    <property type="evidence" value="ECO:0007669"/>
    <property type="project" value="TreeGrafter"/>
</dbReference>
<evidence type="ECO:0000256" key="4">
    <source>
        <dbReference type="ARBA" id="ARBA00022486"/>
    </source>
</evidence>
<dbReference type="InterPro" id="IPR030473">
    <property type="entry name" value="IL6/GCSF/MGF_CS"/>
</dbReference>
<dbReference type="PANTHER" id="PTHR48494:SF1">
    <property type="entry name" value="INTERLEUKIN-6"/>
    <property type="match status" value="1"/>
</dbReference>
<dbReference type="GO" id="GO:0051240">
    <property type="term" value="P:positive regulation of multicellular organismal process"/>
    <property type="evidence" value="ECO:0007669"/>
    <property type="project" value="UniProtKB-ARBA"/>
</dbReference>
<accession>A0A2Y9DMT4</accession>
<name>A0A2Y9DMT4_TRIMA</name>
<dbReference type="InterPro" id="IPR030474">
    <property type="entry name" value="IL-6/GCSF/MGF"/>
</dbReference>
<evidence type="ECO:0000256" key="8">
    <source>
        <dbReference type="ARBA" id="ARBA00023030"/>
    </source>
</evidence>
<dbReference type="GO" id="GO:0030154">
    <property type="term" value="P:cell differentiation"/>
    <property type="evidence" value="ECO:0007669"/>
    <property type="project" value="InterPro"/>
</dbReference>
<evidence type="ECO:0000313" key="14">
    <source>
        <dbReference type="Proteomes" id="UP000248480"/>
    </source>
</evidence>
<dbReference type="GeneID" id="101351590"/>
<evidence type="ECO:0000256" key="10">
    <source>
        <dbReference type="ARBA" id="ARBA00023441"/>
    </source>
</evidence>
<dbReference type="GO" id="GO:0046427">
    <property type="term" value="P:positive regulation of receptor signaling pathway via JAK-STAT"/>
    <property type="evidence" value="ECO:0007669"/>
    <property type="project" value="TreeGrafter"/>
</dbReference>
<dbReference type="Pfam" id="PF00489">
    <property type="entry name" value="IL6"/>
    <property type="match status" value="1"/>
</dbReference>
<dbReference type="InterPro" id="IPR009079">
    <property type="entry name" value="4_helix_cytokine-like_core"/>
</dbReference>
<dbReference type="SMART" id="SM00126">
    <property type="entry name" value="IL6"/>
    <property type="match status" value="1"/>
</dbReference>
<sequence>MSDAHSALQPTRIKRELHLPSRSLTMNFVSTSTFSLVAFCLGLLLVMASAFPTPPLLEGDSKDDATSNRPPLTSPDKTEELINFILAKVSVLRKEMCDKYDKCDNSREALAGNNLNLPKMTEKDRCFQSGFNKETCLMRIVTGLLEFQIYLDYLQNKFEGSKGNVLVVQNSIKALVQILKQKVKNPEEVTTPDATADASLLSKLQPQSEWLKNTTINLILRSLEEFMQFSLRAVRFK</sequence>
<dbReference type="SUPFAM" id="SSF47266">
    <property type="entry name" value="4-helical cytokines"/>
    <property type="match status" value="1"/>
</dbReference>
<dbReference type="GO" id="GO:0005125">
    <property type="term" value="F:cytokine activity"/>
    <property type="evidence" value="ECO:0007669"/>
    <property type="project" value="UniProtKB-KW"/>
</dbReference>
<comment type="subcellular location">
    <subcellularLocation>
        <location evidence="1">Secreted</location>
    </subcellularLocation>
</comment>
<evidence type="ECO:0000256" key="9">
    <source>
        <dbReference type="ARBA" id="ARBA00023157"/>
    </source>
</evidence>
<feature type="region of interest" description="Disordered" evidence="13">
    <location>
        <begin position="57"/>
        <end position="76"/>
    </location>
</feature>
<evidence type="ECO:0000256" key="5">
    <source>
        <dbReference type="ARBA" id="ARBA00022514"/>
    </source>
</evidence>
<dbReference type="KEGG" id="tmu:101351590"/>
<protein>
    <recommendedName>
        <fullName evidence="3">Interleukin-6</fullName>
    </recommendedName>
</protein>
<keyword evidence="4" id="KW-0011">Acute phase</keyword>
<evidence type="ECO:0000313" key="15">
    <source>
        <dbReference type="RefSeq" id="XP_004377567.2"/>
    </source>
</evidence>
<proteinExistence type="inferred from homology"/>
<keyword evidence="6" id="KW-0964">Secreted</keyword>
<dbReference type="InterPro" id="IPR003574">
    <property type="entry name" value="IL-6-like"/>
</dbReference>
<feature type="disulfide bond" evidence="12">
    <location>
        <begin position="126"/>
        <end position="136"/>
    </location>
</feature>
<keyword evidence="14" id="KW-1185">Reference proteome</keyword>
<dbReference type="GO" id="GO:0005615">
    <property type="term" value="C:extracellular space"/>
    <property type="evidence" value="ECO:0007669"/>
    <property type="project" value="UniProtKB-KW"/>
</dbReference>
<dbReference type="GO" id="GO:0006953">
    <property type="term" value="P:acute-phase response"/>
    <property type="evidence" value="ECO:0007669"/>
    <property type="project" value="UniProtKB-KW"/>
</dbReference>
<feature type="disulfide bond" evidence="12">
    <location>
        <begin position="97"/>
        <end position="103"/>
    </location>
</feature>
<evidence type="ECO:0000256" key="12">
    <source>
        <dbReference type="PIRSR" id="PIRSR001935-1"/>
    </source>
</evidence>
<dbReference type="RefSeq" id="XP_004377567.2">
    <property type="nucleotide sequence ID" value="XM_004377510.2"/>
</dbReference>
<dbReference type="PRINTS" id="PR00434">
    <property type="entry name" value="INTERLEUKIN6"/>
</dbReference>
<dbReference type="Gene3D" id="1.20.1250.10">
    <property type="match status" value="1"/>
</dbReference>
<comment type="function">
    <text evidence="10">Cytokine with a wide variety of biological functions in immunity, tissue regeneration, and metabolism. Binds to IL6R, then the complex associates to the signaling subunit IL6ST/gp130 to trigger the intracellular IL6-signaling pathway. The interaction with the membrane-bound IL6R and IL6ST stimulates 'classic signaling', whereas the binding of IL6 and soluble IL6R to IL6ST stimulates 'trans-signaling'. Alternatively, 'cluster signaling' occurs when membrane-bound IL6:IL6R complexes on transmitter cells activate IL6ST receptors on neighboring receiver cells.</text>
</comment>
<evidence type="ECO:0000256" key="2">
    <source>
        <dbReference type="ARBA" id="ARBA00007432"/>
    </source>
</evidence>
<evidence type="ECO:0000256" key="3">
    <source>
        <dbReference type="ARBA" id="ARBA00019464"/>
    </source>
</evidence>
<keyword evidence="8" id="KW-0339">Growth factor</keyword>